<dbReference type="InterPro" id="IPR050836">
    <property type="entry name" value="SDS22/Internalin_LRR"/>
</dbReference>
<dbReference type="Gene3D" id="3.80.10.10">
    <property type="entry name" value="Ribonuclease Inhibitor"/>
    <property type="match status" value="2"/>
</dbReference>
<dbReference type="PANTHER" id="PTHR46652:SF3">
    <property type="entry name" value="LEUCINE-RICH REPEAT-CONTAINING PROTEIN 9"/>
    <property type="match status" value="1"/>
</dbReference>
<dbReference type="SMART" id="SM00365">
    <property type="entry name" value="LRR_SD22"/>
    <property type="match status" value="6"/>
</dbReference>
<dbReference type="InterPro" id="IPR032675">
    <property type="entry name" value="LRR_dom_sf"/>
</dbReference>
<accession>A0A0D3IM87</accession>
<keyword evidence="2" id="KW-0677">Repeat</keyword>
<name>A0A0D3IM87_EMIH1</name>
<dbReference type="eggNOG" id="KOG0531">
    <property type="taxonomic scope" value="Eukaryota"/>
</dbReference>
<dbReference type="AlphaFoldDB" id="A0A0D3IM87"/>
<dbReference type="EnsemblProtists" id="EOD39240">
    <property type="protein sequence ID" value="EOD39240"/>
    <property type="gene ID" value="EMIHUDRAFT_223744"/>
</dbReference>
<proteinExistence type="predicted"/>
<evidence type="ECO:0000256" key="2">
    <source>
        <dbReference type="ARBA" id="ARBA00022737"/>
    </source>
</evidence>
<dbReference type="GeneID" id="17284510"/>
<dbReference type="GeneID" id="17258567"/>
<reference evidence="4" key="1">
    <citation type="journal article" date="2013" name="Nature">
        <title>Pan genome of the phytoplankton Emiliania underpins its global distribution.</title>
        <authorList>
            <person name="Read B.A."/>
            <person name="Kegel J."/>
            <person name="Klute M.J."/>
            <person name="Kuo A."/>
            <person name="Lefebvre S.C."/>
            <person name="Maumus F."/>
            <person name="Mayer C."/>
            <person name="Miller J."/>
            <person name="Monier A."/>
            <person name="Salamov A."/>
            <person name="Young J."/>
            <person name="Aguilar M."/>
            <person name="Claverie J.M."/>
            <person name="Frickenhaus S."/>
            <person name="Gonzalez K."/>
            <person name="Herman E.K."/>
            <person name="Lin Y.C."/>
            <person name="Napier J."/>
            <person name="Ogata H."/>
            <person name="Sarno A.F."/>
            <person name="Shmutz J."/>
            <person name="Schroeder D."/>
            <person name="de Vargas C."/>
            <person name="Verret F."/>
            <person name="von Dassow P."/>
            <person name="Valentin K."/>
            <person name="Van de Peer Y."/>
            <person name="Wheeler G."/>
            <person name="Dacks J.B."/>
            <person name="Delwiche C.F."/>
            <person name="Dyhrman S.T."/>
            <person name="Glockner G."/>
            <person name="John U."/>
            <person name="Richards T."/>
            <person name="Worden A.Z."/>
            <person name="Zhang X."/>
            <person name="Grigoriev I.V."/>
            <person name="Allen A.E."/>
            <person name="Bidle K."/>
            <person name="Borodovsky M."/>
            <person name="Bowler C."/>
            <person name="Brownlee C."/>
            <person name="Cock J.M."/>
            <person name="Elias M."/>
            <person name="Gladyshev V.N."/>
            <person name="Groth M."/>
            <person name="Guda C."/>
            <person name="Hadaegh A."/>
            <person name="Iglesias-Rodriguez M.D."/>
            <person name="Jenkins J."/>
            <person name="Jones B.M."/>
            <person name="Lawson T."/>
            <person name="Leese F."/>
            <person name="Lindquist E."/>
            <person name="Lobanov A."/>
            <person name="Lomsadze A."/>
            <person name="Malik S.B."/>
            <person name="Marsh M.E."/>
            <person name="Mackinder L."/>
            <person name="Mock T."/>
            <person name="Mueller-Roeber B."/>
            <person name="Pagarete A."/>
            <person name="Parker M."/>
            <person name="Probert I."/>
            <person name="Quesneville H."/>
            <person name="Raines C."/>
            <person name="Rensing S.A."/>
            <person name="Riano-Pachon D.M."/>
            <person name="Richier S."/>
            <person name="Rokitta S."/>
            <person name="Shiraiwa Y."/>
            <person name="Soanes D.M."/>
            <person name="van der Giezen M."/>
            <person name="Wahlund T.M."/>
            <person name="Williams B."/>
            <person name="Wilson W."/>
            <person name="Wolfe G."/>
            <person name="Wurch L.L."/>
        </authorList>
    </citation>
    <scope>NUCLEOTIDE SEQUENCE</scope>
</reference>
<dbReference type="InterPro" id="IPR003591">
    <property type="entry name" value="Leu-rich_rpt_typical-subtyp"/>
</dbReference>
<dbReference type="KEGG" id="ehx:EMIHUDRAFT_223744"/>
<dbReference type="PANTHER" id="PTHR46652">
    <property type="entry name" value="LEUCINE-RICH REPEAT AND IQ DOMAIN-CONTAINING PROTEIN 1-RELATED"/>
    <property type="match status" value="1"/>
</dbReference>
<evidence type="ECO:0008006" key="5">
    <source>
        <dbReference type="Google" id="ProtNLM"/>
    </source>
</evidence>
<dbReference type="EnsemblProtists" id="EOD12372">
    <property type="protein sequence ID" value="EOD12372"/>
    <property type="gene ID" value="EMIHUDRAFT_213592"/>
</dbReference>
<organism evidence="3 4">
    <name type="scientific">Emiliania huxleyi (strain CCMP1516)</name>
    <dbReference type="NCBI Taxonomy" id="280463"/>
    <lineage>
        <taxon>Eukaryota</taxon>
        <taxon>Haptista</taxon>
        <taxon>Haptophyta</taxon>
        <taxon>Prymnesiophyceae</taxon>
        <taxon>Isochrysidales</taxon>
        <taxon>Noelaerhabdaceae</taxon>
        <taxon>Emiliania</taxon>
    </lineage>
</organism>
<dbReference type="RefSeq" id="XP_005764801.1">
    <property type="nucleotide sequence ID" value="XM_005764744.1"/>
</dbReference>
<dbReference type="InterPro" id="IPR001611">
    <property type="entry name" value="Leu-rich_rpt"/>
</dbReference>
<sequence>MATADNSLASPAETSSAADVVIDVSGSGFASIQDEWVAEPGVSELCLMFNAIERIEKLDGLTSLRKLNLRANRIAEMRGLGSLSQLAELELYENRIERIEGLEGLEALTMLDELHLGRNKINSLAGLAGLPALRVLGVASNRHRCPQGTLDSTLVRLERLHTLDLSANRLAAIEASLREASTARPTPTLACRCASLASLEELWLNTNPIATLSDVAQLSTLPVLKTIYLEGCPVSKLADYRQALLRLAPRLQQLDADMIPQS</sequence>
<reference evidence="3" key="2">
    <citation type="submission" date="2024-10" db="UniProtKB">
        <authorList>
            <consortium name="EnsemblProtists"/>
        </authorList>
    </citation>
    <scope>IDENTIFICATION</scope>
</reference>
<dbReference type="SMART" id="SM00369">
    <property type="entry name" value="LRR_TYP"/>
    <property type="match status" value="4"/>
</dbReference>
<dbReference type="SUPFAM" id="SSF52058">
    <property type="entry name" value="L domain-like"/>
    <property type="match status" value="1"/>
</dbReference>
<dbReference type="PaxDb" id="2903-EOD12372"/>
<dbReference type="Proteomes" id="UP000013827">
    <property type="component" value="Unassembled WGS sequence"/>
</dbReference>
<keyword evidence="1" id="KW-0433">Leucine-rich repeat</keyword>
<protein>
    <recommendedName>
        <fullName evidence="5">Protein phosphatase 1 regulatory subunit 7</fullName>
    </recommendedName>
</protein>
<dbReference type="HOGENOM" id="CLU_1063298_0_0_1"/>
<dbReference type="STRING" id="2903.R1BRM8"/>
<dbReference type="KEGG" id="ehx:EMIHUDRAFT_213592"/>
<evidence type="ECO:0000313" key="3">
    <source>
        <dbReference type="EnsemblProtists" id="EOD12372"/>
    </source>
</evidence>
<evidence type="ECO:0000256" key="1">
    <source>
        <dbReference type="ARBA" id="ARBA00022614"/>
    </source>
</evidence>
<evidence type="ECO:0000313" key="4">
    <source>
        <dbReference type="Proteomes" id="UP000013827"/>
    </source>
</evidence>
<dbReference type="PROSITE" id="PS51450">
    <property type="entry name" value="LRR"/>
    <property type="match status" value="4"/>
</dbReference>
<dbReference type="RefSeq" id="XP_005791669.1">
    <property type="nucleotide sequence ID" value="XM_005791612.1"/>
</dbReference>
<keyword evidence="4" id="KW-1185">Reference proteome</keyword>